<gene>
    <name evidence="2" type="ORF">K444DRAFT_523494</name>
</gene>
<evidence type="ECO:0000313" key="2">
    <source>
        <dbReference type="EMBL" id="PMD63197.1"/>
    </source>
</evidence>
<dbReference type="AlphaFoldDB" id="A0A2J6TJK4"/>
<sequence>MANGSLASQNSCASCNSVWAFSKSFNARQLTRLAGFDIIWTSNLLDHLLIQDEDEKLKVHVFHHVKVLENHLTIKNSIIPPELILETMDTLALMIPRADRRVRKWYRQLQRPYVLDPSVLSLEYLKSENRRIDHFVFWGGRLRKLKRAFDDHEPHGPLQWWRDDRKPVQWWTFWVAALVLALTIIFGFTQSVTAILQLMKS</sequence>
<feature type="transmembrane region" description="Helical" evidence="1">
    <location>
        <begin position="171"/>
        <end position="196"/>
    </location>
</feature>
<evidence type="ECO:0000313" key="3">
    <source>
        <dbReference type="Proteomes" id="UP000235371"/>
    </source>
</evidence>
<dbReference type="GeneID" id="36582372"/>
<keyword evidence="1" id="KW-0472">Membrane</keyword>
<dbReference type="OrthoDB" id="5428890at2759"/>
<keyword evidence="1" id="KW-1133">Transmembrane helix</keyword>
<reference evidence="2 3" key="1">
    <citation type="submission" date="2016-04" db="EMBL/GenBank/DDBJ databases">
        <title>A degradative enzymes factory behind the ericoid mycorrhizal symbiosis.</title>
        <authorList>
            <consortium name="DOE Joint Genome Institute"/>
            <person name="Martino E."/>
            <person name="Morin E."/>
            <person name="Grelet G."/>
            <person name="Kuo A."/>
            <person name="Kohler A."/>
            <person name="Daghino S."/>
            <person name="Barry K."/>
            <person name="Choi C."/>
            <person name="Cichocki N."/>
            <person name="Clum A."/>
            <person name="Copeland A."/>
            <person name="Hainaut M."/>
            <person name="Haridas S."/>
            <person name="Labutti K."/>
            <person name="Lindquist E."/>
            <person name="Lipzen A."/>
            <person name="Khouja H.-R."/>
            <person name="Murat C."/>
            <person name="Ohm R."/>
            <person name="Olson A."/>
            <person name="Spatafora J."/>
            <person name="Veneault-Fourrey C."/>
            <person name="Henrissat B."/>
            <person name="Grigoriev I."/>
            <person name="Martin F."/>
            <person name="Perotto S."/>
        </authorList>
    </citation>
    <scope>NUCLEOTIDE SEQUENCE [LARGE SCALE GENOMIC DNA]</scope>
    <source>
        <strain evidence="2 3">E</strain>
    </source>
</reference>
<accession>A0A2J6TJK4</accession>
<dbReference type="Proteomes" id="UP000235371">
    <property type="component" value="Unassembled WGS sequence"/>
</dbReference>
<name>A0A2J6TJK4_9HELO</name>
<protein>
    <submittedName>
        <fullName evidence="2">Uncharacterized protein</fullName>
    </submittedName>
</protein>
<dbReference type="RefSeq" id="XP_024740101.1">
    <property type="nucleotide sequence ID" value="XM_024874292.1"/>
</dbReference>
<keyword evidence="1" id="KW-0812">Transmembrane</keyword>
<dbReference type="InParanoid" id="A0A2J6TJK4"/>
<evidence type="ECO:0000256" key="1">
    <source>
        <dbReference type="SAM" id="Phobius"/>
    </source>
</evidence>
<dbReference type="EMBL" id="KZ613782">
    <property type="protein sequence ID" value="PMD63197.1"/>
    <property type="molecule type" value="Genomic_DNA"/>
</dbReference>
<keyword evidence="3" id="KW-1185">Reference proteome</keyword>
<organism evidence="2 3">
    <name type="scientific">Hyaloscypha bicolor E</name>
    <dbReference type="NCBI Taxonomy" id="1095630"/>
    <lineage>
        <taxon>Eukaryota</taxon>
        <taxon>Fungi</taxon>
        <taxon>Dikarya</taxon>
        <taxon>Ascomycota</taxon>
        <taxon>Pezizomycotina</taxon>
        <taxon>Leotiomycetes</taxon>
        <taxon>Helotiales</taxon>
        <taxon>Hyaloscyphaceae</taxon>
        <taxon>Hyaloscypha</taxon>
        <taxon>Hyaloscypha bicolor</taxon>
    </lineage>
</organism>
<proteinExistence type="predicted"/>